<sequence length="149" mass="16702">MDNSKIFFITSVTIGGIIGMIYWFSHTKKDKDIENENEIVEMDEVFVDDKKKDDQEVNDKSTNNESDIKSINSYEEVLSIESSEHSFPVTPISSPTNKENFKKSKIPVFQSGPGQVNVDTIPYSIPSPSISPGKGSKLLEPKITRKNTN</sequence>
<evidence type="ECO:0000256" key="1">
    <source>
        <dbReference type="SAM" id="MobiDB-lite"/>
    </source>
</evidence>
<name>A0A0N5C5E3_STREA</name>
<dbReference type="WBParaSite" id="SPAL_0001317200.1">
    <property type="protein sequence ID" value="SPAL_0001317200.1"/>
    <property type="gene ID" value="SPAL_0001317200"/>
</dbReference>
<dbReference type="Proteomes" id="UP000046392">
    <property type="component" value="Unplaced"/>
</dbReference>
<proteinExistence type="predicted"/>
<organism evidence="3 4">
    <name type="scientific">Strongyloides papillosus</name>
    <name type="common">Intestinal threadworm</name>
    <dbReference type="NCBI Taxonomy" id="174720"/>
    <lineage>
        <taxon>Eukaryota</taxon>
        <taxon>Metazoa</taxon>
        <taxon>Ecdysozoa</taxon>
        <taxon>Nematoda</taxon>
        <taxon>Chromadorea</taxon>
        <taxon>Rhabditida</taxon>
        <taxon>Tylenchina</taxon>
        <taxon>Panagrolaimomorpha</taxon>
        <taxon>Strongyloidoidea</taxon>
        <taxon>Strongyloididae</taxon>
        <taxon>Strongyloides</taxon>
    </lineage>
</organism>
<feature type="region of interest" description="Disordered" evidence="1">
    <location>
        <begin position="84"/>
        <end position="149"/>
    </location>
</feature>
<evidence type="ECO:0000313" key="3">
    <source>
        <dbReference type="Proteomes" id="UP000046392"/>
    </source>
</evidence>
<feature type="compositionally biased region" description="Low complexity" evidence="1">
    <location>
        <begin position="121"/>
        <end position="132"/>
    </location>
</feature>
<evidence type="ECO:0000256" key="2">
    <source>
        <dbReference type="SAM" id="Phobius"/>
    </source>
</evidence>
<dbReference type="AlphaFoldDB" id="A0A0N5C5E3"/>
<keyword evidence="2" id="KW-0472">Membrane</keyword>
<accession>A0A0N5C5E3</accession>
<feature type="transmembrane region" description="Helical" evidence="2">
    <location>
        <begin position="6"/>
        <end position="24"/>
    </location>
</feature>
<keyword evidence="2" id="KW-0812">Transmembrane</keyword>
<reference evidence="4" key="1">
    <citation type="submission" date="2017-02" db="UniProtKB">
        <authorList>
            <consortium name="WormBaseParasite"/>
        </authorList>
    </citation>
    <scope>IDENTIFICATION</scope>
</reference>
<protein>
    <submittedName>
        <fullName evidence="4">Exported protein</fullName>
    </submittedName>
</protein>
<evidence type="ECO:0000313" key="4">
    <source>
        <dbReference type="WBParaSite" id="SPAL_0001317200.1"/>
    </source>
</evidence>
<keyword evidence="3" id="KW-1185">Reference proteome</keyword>
<keyword evidence="2" id="KW-1133">Transmembrane helix</keyword>